<evidence type="ECO:0000256" key="2">
    <source>
        <dbReference type="ARBA" id="ARBA00022448"/>
    </source>
</evidence>
<dbReference type="Pfam" id="PF01554">
    <property type="entry name" value="MatE"/>
    <property type="match status" value="1"/>
</dbReference>
<keyword evidence="4 7" id="KW-0812">Transmembrane</keyword>
<dbReference type="NCBIfam" id="TIGR00797">
    <property type="entry name" value="matE"/>
    <property type="match status" value="1"/>
</dbReference>
<dbReference type="GO" id="GO:0042910">
    <property type="term" value="F:xenobiotic transmembrane transporter activity"/>
    <property type="evidence" value="ECO:0007669"/>
    <property type="project" value="InterPro"/>
</dbReference>
<dbReference type="GO" id="GO:0015297">
    <property type="term" value="F:antiporter activity"/>
    <property type="evidence" value="ECO:0007669"/>
    <property type="project" value="InterPro"/>
</dbReference>
<dbReference type="PANTHER" id="PTHR43549:SF3">
    <property type="entry name" value="MULTIDRUG RESISTANCE PROTEIN YPNP-RELATED"/>
    <property type="match status" value="1"/>
</dbReference>
<feature type="transmembrane region" description="Helical" evidence="7">
    <location>
        <begin position="65"/>
        <end position="86"/>
    </location>
</feature>
<dbReference type="InterPro" id="IPR002528">
    <property type="entry name" value="MATE_fam"/>
</dbReference>
<evidence type="ECO:0000256" key="1">
    <source>
        <dbReference type="ARBA" id="ARBA00004651"/>
    </source>
</evidence>
<gene>
    <name evidence="8" type="ORF">S12H4_03504</name>
</gene>
<proteinExistence type="predicted"/>
<feature type="transmembrane region" description="Helical" evidence="7">
    <location>
        <begin position="106"/>
        <end position="127"/>
    </location>
</feature>
<evidence type="ECO:0000256" key="4">
    <source>
        <dbReference type="ARBA" id="ARBA00022692"/>
    </source>
</evidence>
<evidence type="ECO:0000256" key="3">
    <source>
        <dbReference type="ARBA" id="ARBA00022475"/>
    </source>
</evidence>
<dbReference type="EMBL" id="BARW01000991">
    <property type="protein sequence ID" value="GAI71534.1"/>
    <property type="molecule type" value="Genomic_DNA"/>
</dbReference>
<comment type="subcellular location">
    <subcellularLocation>
        <location evidence="1">Cell membrane</location>
        <topology evidence="1">Multi-pass membrane protein</topology>
    </subcellularLocation>
</comment>
<keyword evidence="2" id="KW-0813">Transport</keyword>
<dbReference type="GO" id="GO:0005886">
    <property type="term" value="C:plasma membrane"/>
    <property type="evidence" value="ECO:0007669"/>
    <property type="project" value="UniProtKB-SubCell"/>
</dbReference>
<evidence type="ECO:0000313" key="8">
    <source>
        <dbReference type="EMBL" id="GAI71534.1"/>
    </source>
</evidence>
<keyword evidence="3" id="KW-1003">Cell membrane</keyword>
<reference evidence="8" key="1">
    <citation type="journal article" date="2014" name="Front. Microbiol.">
        <title>High frequency of phylogenetically diverse reductive dehalogenase-homologous genes in deep subseafloor sedimentary metagenomes.</title>
        <authorList>
            <person name="Kawai M."/>
            <person name="Futagami T."/>
            <person name="Toyoda A."/>
            <person name="Takaki Y."/>
            <person name="Nishi S."/>
            <person name="Hori S."/>
            <person name="Arai W."/>
            <person name="Tsubouchi T."/>
            <person name="Morono Y."/>
            <person name="Uchiyama I."/>
            <person name="Ito T."/>
            <person name="Fujiyama A."/>
            <person name="Inagaki F."/>
            <person name="Takami H."/>
        </authorList>
    </citation>
    <scope>NUCLEOTIDE SEQUENCE</scope>
    <source>
        <strain evidence="8">Expedition CK06-06</strain>
    </source>
</reference>
<accession>X1SUR7</accession>
<evidence type="ECO:0000256" key="5">
    <source>
        <dbReference type="ARBA" id="ARBA00022989"/>
    </source>
</evidence>
<sequence length="269" mass="29500">MILKKKTVQTLKRARLTEGPVGKTLVRLTIPMIFGIVGIVAFNLVDTFFVGKLGTDELAALSFTFPVVLIINSLAHGLGIGASAVISRAIGEGDHHKVQRLTTDSLVLSVLLVAFFVVLGQLTINQIFRLLGATPEILPLIKQYMRIWYFGMIFVVVPMVGNNAIRATGDTKTPSIIMIVAVVFNFIFDPMLIFGIGPFPRLELAGAAIATVISRGITFLVALYVLYFRDKMLTFVKPKIRDIITSWKRILYIGLPNAGTRMVIPLAIG</sequence>
<feature type="transmembrane region" description="Helical" evidence="7">
    <location>
        <begin position="177"/>
        <end position="199"/>
    </location>
</feature>
<feature type="transmembrane region" description="Helical" evidence="7">
    <location>
        <begin position="147"/>
        <end position="165"/>
    </location>
</feature>
<feature type="transmembrane region" description="Helical" evidence="7">
    <location>
        <begin position="205"/>
        <end position="228"/>
    </location>
</feature>
<dbReference type="PANTHER" id="PTHR43549">
    <property type="entry name" value="MULTIDRUG RESISTANCE PROTEIN YPNP-RELATED"/>
    <property type="match status" value="1"/>
</dbReference>
<feature type="transmembrane region" description="Helical" evidence="7">
    <location>
        <begin position="21"/>
        <end position="45"/>
    </location>
</feature>
<organism evidence="8">
    <name type="scientific">marine sediment metagenome</name>
    <dbReference type="NCBI Taxonomy" id="412755"/>
    <lineage>
        <taxon>unclassified sequences</taxon>
        <taxon>metagenomes</taxon>
        <taxon>ecological metagenomes</taxon>
    </lineage>
</organism>
<evidence type="ECO:0008006" key="9">
    <source>
        <dbReference type="Google" id="ProtNLM"/>
    </source>
</evidence>
<keyword evidence="6 7" id="KW-0472">Membrane</keyword>
<protein>
    <recommendedName>
        <fullName evidence="9">Polysaccharide biosynthesis protein C-terminal domain-containing protein</fullName>
    </recommendedName>
</protein>
<dbReference type="InterPro" id="IPR052031">
    <property type="entry name" value="Membrane_Transporter-Flippase"/>
</dbReference>
<feature type="non-terminal residue" evidence="8">
    <location>
        <position position="269"/>
    </location>
</feature>
<dbReference type="AlphaFoldDB" id="X1SUR7"/>
<keyword evidence="5 7" id="KW-1133">Transmembrane helix</keyword>
<comment type="caution">
    <text evidence="8">The sequence shown here is derived from an EMBL/GenBank/DDBJ whole genome shotgun (WGS) entry which is preliminary data.</text>
</comment>
<evidence type="ECO:0000256" key="6">
    <source>
        <dbReference type="ARBA" id="ARBA00023136"/>
    </source>
</evidence>
<evidence type="ECO:0000256" key="7">
    <source>
        <dbReference type="SAM" id="Phobius"/>
    </source>
</evidence>
<name>X1SUR7_9ZZZZ</name>